<protein>
    <recommendedName>
        <fullName evidence="7">Synaptosomal-associated protein</fullName>
    </recommendedName>
</protein>
<dbReference type="Gene3D" id="1.20.5.110">
    <property type="match status" value="2"/>
</dbReference>
<dbReference type="GO" id="GO:0005886">
    <property type="term" value="C:plasma membrane"/>
    <property type="evidence" value="ECO:0007669"/>
    <property type="project" value="TreeGrafter"/>
</dbReference>
<gene>
    <name evidence="10" type="primary">Snap25_1</name>
    <name evidence="10" type="ORF">GTO96_0005224</name>
</gene>
<organism evidence="10 11">
    <name type="scientific">Polypterus senegalus</name>
    <name type="common">Senegal bichir</name>
    <dbReference type="NCBI Taxonomy" id="55291"/>
    <lineage>
        <taxon>Eukaryota</taxon>
        <taxon>Metazoa</taxon>
        <taxon>Chordata</taxon>
        <taxon>Craniata</taxon>
        <taxon>Vertebrata</taxon>
        <taxon>Euteleostomi</taxon>
        <taxon>Actinopterygii</taxon>
        <taxon>Polypteriformes</taxon>
        <taxon>Polypteridae</taxon>
        <taxon>Polypterus</taxon>
    </lineage>
</organism>
<dbReference type="SMART" id="SM00397">
    <property type="entry name" value="t_SNARE"/>
    <property type="match status" value="2"/>
</dbReference>
<comment type="caution">
    <text evidence="10">The sequence shown here is derived from an EMBL/GenBank/DDBJ whole genome shotgun (WGS) entry which is preliminary data.</text>
</comment>
<feature type="domain" description="T-SNARE coiled-coil homology" evidence="9">
    <location>
        <begin position="49"/>
        <end position="81"/>
    </location>
</feature>
<dbReference type="GO" id="GO:0016082">
    <property type="term" value="P:synaptic vesicle priming"/>
    <property type="evidence" value="ECO:0007669"/>
    <property type="project" value="TreeGrafter"/>
</dbReference>
<feature type="coiled-coil region" evidence="8">
    <location>
        <begin position="50"/>
        <end position="84"/>
    </location>
</feature>
<evidence type="ECO:0000256" key="1">
    <source>
        <dbReference type="ARBA" id="ARBA00009480"/>
    </source>
</evidence>
<feature type="domain" description="T-SNARE coiled-coil homology" evidence="9">
    <location>
        <begin position="141"/>
        <end position="203"/>
    </location>
</feature>
<evidence type="ECO:0000259" key="9">
    <source>
        <dbReference type="PROSITE" id="PS50192"/>
    </source>
</evidence>
<dbReference type="InterPro" id="IPR000727">
    <property type="entry name" value="T_SNARE_dom"/>
</dbReference>
<name>A0A8X8BZR9_POLSE</name>
<dbReference type="Pfam" id="PF13873">
    <property type="entry name" value="Myb_DNA-bind_5"/>
    <property type="match status" value="1"/>
</dbReference>
<keyword evidence="4" id="KW-0770">Synapse</keyword>
<dbReference type="InterPro" id="IPR028002">
    <property type="entry name" value="Myb_DNA-bind_5"/>
</dbReference>
<keyword evidence="3" id="KW-0677">Repeat</keyword>
<evidence type="ECO:0000256" key="3">
    <source>
        <dbReference type="ARBA" id="ARBA00022737"/>
    </source>
</evidence>
<dbReference type="GO" id="GO:0043005">
    <property type="term" value="C:neuron projection"/>
    <property type="evidence" value="ECO:0007669"/>
    <property type="project" value="UniProtKB-KW"/>
</dbReference>
<comment type="similarity">
    <text evidence="1 7">Belongs to the SNAP-25 family.</text>
</comment>
<feature type="non-terminal residue" evidence="10">
    <location>
        <position position="1"/>
    </location>
</feature>
<dbReference type="GO" id="GO:0005484">
    <property type="term" value="F:SNAP receptor activity"/>
    <property type="evidence" value="ECO:0007669"/>
    <property type="project" value="TreeGrafter"/>
</dbReference>
<dbReference type="AlphaFoldDB" id="A0A8X8BZR9"/>
<feature type="non-terminal residue" evidence="10">
    <location>
        <position position="538"/>
    </location>
</feature>
<evidence type="ECO:0000256" key="7">
    <source>
        <dbReference type="RuleBase" id="RU003496"/>
    </source>
</evidence>
<keyword evidence="5 8" id="KW-0175">Coiled coil</keyword>
<comment type="subcellular location">
    <subcellularLocation>
        <location evidence="6">Synapse</location>
        <location evidence="6">Synaptosome</location>
    </subcellularLocation>
</comment>
<dbReference type="GO" id="GO:0031629">
    <property type="term" value="P:synaptic vesicle fusion to presynaptic active zone membrane"/>
    <property type="evidence" value="ECO:0007669"/>
    <property type="project" value="TreeGrafter"/>
</dbReference>
<evidence type="ECO:0000313" key="11">
    <source>
        <dbReference type="Proteomes" id="UP000886611"/>
    </source>
</evidence>
<evidence type="ECO:0000313" key="10">
    <source>
        <dbReference type="EMBL" id="KAG2471076.1"/>
    </source>
</evidence>
<dbReference type="EMBL" id="JAATIS010000094">
    <property type="protein sequence ID" value="KAG2471076.1"/>
    <property type="molecule type" value="Genomic_DNA"/>
</dbReference>
<accession>A0A8X8BZR9</accession>
<dbReference type="GO" id="GO:0098793">
    <property type="term" value="C:presynapse"/>
    <property type="evidence" value="ECO:0007669"/>
    <property type="project" value="GOC"/>
</dbReference>
<dbReference type="PROSITE" id="PS50192">
    <property type="entry name" value="T_SNARE"/>
    <property type="match status" value="2"/>
</dbReference>
<dbReference type="PANTHER" id="PTHR19305">
    <property type="entry name" value="SYNAPTOSOMAL ASSOCIATED PROTEIN"/>
    <property type="match status" value="1"/>
</dbReference>
<keyword evidence="11" id="KW-1185">Reference proteome</keyword>
<dbReference type="PANTHER" id="PTHR19305:SF22">
    <property type="entry name" value="SYNAPTOSOMAL-ASSOCIATED PROTEIN"/>
    <property type="match status" value="1"/>
</dbReference>
<dbReference type="FunFam" id="1.20.5.110:FF:000009">
    <property type="entry name" value="Synaptosomal-associated protein"/>
    <property type="match status" value="1"/>
</dbReference>
<dbReference type="Pfam" id="PF00835">
    <property type="entry name" value="SNAP-25"/>
    <property type="match status" value="1"/>
</dbReference>
<proteinExistence type="inferred from homology"/>
<evidence type="ECO:0000256" key="8">
    <source>
        <dbReference type="SAM" id="Coils"/>
    </source>
</evidence>
<sequence>MGYRGNAFPPESGVMGLGANEGSGALSSSAHNVFQKKQSKDAGIRALVMLDEQGEQLDRIEEGMDQINQDMKEAEKNLTDMAKCCGLCVCPCEKLKDFDASKKVWGNSQDGVVSGQPSSRVMDERERMTMSGGYIRRVTNDDRENEMDENLEQVGSIIGNLRSMALDMSNEIDTQNVQIDRIMEKAAVNNSRISEANQRANKLISSVKNWFIDMNVESQILLIISAAPIRGKFNRGVASELKKRTWAEITARINGVSHCPREIIEVIKKWSDLKCDTKRKVAVMRAGSSMIGDLTPVETAVHQILELASKRRTQSEDVVSSRVSDRVALDAIRSDAIKQEESTELPTTSTAPTAEWKNVSIDLPSKRELATPTHVYCVTSQQESSSSPFEVQYEIRTVDDQPLDSDSIQDLKEECQTHFPDTMQTLTEEDVLHGTGQRRGVTSPNPASIHQTLSMREKLVQNASLSVREQRTSNELLETISRSLELLSESMQQMVETHQDFIRDTLQLQRESMHILREFTSGALALMHEKLNGRPLQP</sequence>
<dbReference type="SUPFAM" id="SSF58038">
    <property type="entry name" value="SNARE fusion complex"/>
    <property type="match status" value="2"/>
</dbReference>
<evidence type="ECO:0000256" key="2">
    <source>
        <dbReference type="ARBA" id="ARBA00022599"/>
    </source>
</evidence>
<dbReference type="InterPro" id="IPR000928">
    <property type="entry name" value="SNAP-25_dom"/>
</dbReference>
<dbReference type="GO" id="GO:0031201">
    <property type="term" value="C:SNARE complex"/>
    <property type="evidence" value="ECO:0007669"/>
    <property type="project" value="TreeGrafter"/>
</dbReference>
<dbReference type="CDD" id="cd15885">
    <property type="entry name" value="SNARE_SNAP25C"/>
    <property type="match status" value="1"/>
</dbReference>
<reference evidence="10 11" key="1">
    <citation type="journal article" date="2021" name="Cell">
        <title>Tracing the genetic footprints of vertebrate landing in non-teleost ray-finned fishes.</title>
        <authorList>
            <person name="Bi X."/>
            <person name="Wang K."/>
            <person name="Yang L."/>
            <person name="Pan H."/>
            <person name="Jiang H."/>
            <person name="Wei Q."/>
            <person name="Fang M."/>
            <person name="Yu H."/>
            <person name="Zhu C."/>
            <person name="Cai Y."/>
            <person name="He Y."/>
            <person name="Gan X."/>
            <person name="Zeng H."/>
            <person name="Yu D."/>
            <person name="Zhu Y."/>
            <person name="Jiang H."/>
            <person name="Qiu Q."/>
            <person name="Yang H."/>
            <person name="Zhang Y.E."/>
            <person name="Wang W."/>
            <person name="Zhu M."/>
            <person name="He S."/>
            <person name="Zhang G."/>
        </authorList>
    </citation>
    <scope>NUCLEOTIDE SEQUENCE [LARGE SCALE GENOMIC DNA]</scope>
    <source>
        <strain evidence="10">Bchr_013</strain>
    </source>
</reference>
<dbReference type="GO" id="GO:0019905">
    <property type="term" value="F:syntaxin binding"/>
    <property type="evidence" value="ECO:0007669"/>
    <property type="project" value="TreeGrafter"/>
</dbReference>
<evidence type="ECO:0000256" key="5">
    <source>
        <dbReference type="ARBA" id="ARBA00023054"/>
    </source>
</evidence>
<dbReference type="Proteomes" id="UP000886611">
    <property type="component" value="Unassembled WGS sequence"/>
</dbReference>
<keyword evidence="2" id="KW-0771">Synaptosome</keyword>
<evidence type="ECO:0000256" key="4">
    <source>
        <dbReference type="ARBA" id="ARBA00023018"/>
    </source>
</evidence>
<evidence type="ECO:0000256" key="6">
    <source>
        <dbReference type="ARBA" id="ARBA00034102"/>
    </source>
</evidence>